<reference evidence="3 4" key="1">
    <citation type="submission" date="2018-05" db="EMBL/GenBank/DDBJ databases">
        <title>Draft genome of Methanospirillum lacunae Ki8-1.</title>
        <authorList>
            <person name="Dueholm M.S."/>
            <person name="Nielsen P.H."/>
            <person name="Bakmann L.F."/>
            <person name="Otzen D.E."/>
        </authorList>
    </citation>
    <scope>NUCLEOTIDE SEQUENCE [LARGE SCALE GENOMIC DNA]</scope>
    <source>
        <strain evidence="3 4">Ki8-1</strain>
    </source>
</reference>
<dbReference type="InterPro" id="IPR008271">
    <property type="entry name" value="Ser/Thr_kinase_AS"/>
</dbReference>
<feature type="repeat" description="TPR" evidence="1">
    <location>
        <begin position="749"/>
        <end position="782"/>
    </location>
</feature>
<dbReference type="GeneID" id="97548857"/>
<dbReference type="Pfam" id="PF14559">
    <property type="entry name" value="TPR_19"/>
    <property type="match status" value="1"/>
</dbReference>
<dbReference type="OrthoDB" id="115601at2157"/>
<dbReference type="GO" id="GO:0005737">
    <property type="term" value="C:cytoplasm"/>
    <property type="evidence" value="ECO:0007669"/>
    <property type="project" value="TreeGrafter"/>
</dbReference>
<dbReference type="PANTHER" id="PTHR24348:SF68">
    <property type="entry name" value="SERINE_THREONINE-PROTEIN KINASE ATG1C"/>
    <property type="match status" value="1"/>
</dbReference>
<dbReference type="AlphaFoldDB" id="A0A2V2N839"/>
<dbReference type="SUPFAM" id="SSF56112">
    <property type="entry name" value="Protein kinase-like (PK-like)"/>
    <property type="match status" value="1"/>
</dbReference>
<evidence type="ECO:0000256" key="1">
    <source>
        <dbReference type="PROSITE-ProRule" id="PRU00339"/>
    </source>
</evidence>
<dbReference type="Gene3D" id="1.25.40.10">
    <property type="entry name" value="Tetratricopeptide repeat domain"/>
    <property type="match status" value="2"/>
</dbReference>
<protein>
    <recommendedName>
        <fullName evidence="2">Protein kinase domain-containing protein</fullName>
    </recommendedName>
</protein>
<dbReference type="PROSITE" id="PS50005">
    <property type="entry name" value="TPR"/>
    <property type="match status" value="2"/>
</dbReference>
<dbReference type="Pfam" id="PF00069">
    <property type="entry name" value="Pkinase"/>
    <property type="match status" value="1"/>
</dbReference>
<feature type="repeat" description="TPR" evidence="1">
    <location>
        <begin position="817"/>
        <end position="850"/>
    </location>
</feature>
<dbReference type="Gene3D" id="1.10.510.10">
    <property type="entry name" value="Transferase(Phosphotransferase) domain 1"/>
    <property type="match status" value="1"/>
</dbReference>
<dbReference type="GO" id="GO:0005524">
    <property type="term" value="F:ATP binding"/>
    <property type="evidence" value="ECO:0007669"/>
    <property type="project" value="InterPro"/>
</dbReference>
<dbReference type="InterPro" id="IPR011009">
    <property type="entry name" value="Kinase-like_dom_sf"/>
</dbReference>
<accession>A0A2V2N839</accession>
<dbReference type="SMART" id="SM00220">
    <property type="entry name" value="S_TKc"/>
    <property type="match status" value="1"/>
</dbReference>
<comment type="caution">
    <text evidence="3">The sequence shown here is derived from an EMBL/GenBank/DDBJ whole genome shotgun (WGS) entry which is preliminary data.</text>
</comment>
<dbReference type="PROSITE" id="PS00108">
    <property type="entry name" value="PROTEIN_KINASE_ST"/>
    <property type="match status" value="1"/>
</dbReference>
<dbReference type="InterPro" id="IPR011990">
    <property type="entry name" value="TPR-like_helical_dom_sf"/>
</dbReference>
<dbReference type="SUPFAM" id="SSF48452">
    <property type="entry name" value="TPR-like"/>
    <property type="match status" value="3"/>
</dbReference>
<gene>
    <name evidence="3" type="ORF">DK846_00235</name>
</gene>
<dbReference type="EMBL" id="QGMY01000001">
    <property type="protein sequence ID" value="PWR74715.1"/>
    <property type="molecule type" value="Genomic_DNA"/>
</dbReference>
<keyword evidence="4" id="KW-1185">Reference proteome</keyword>
<dbReference type="Pfam" id="PF13432">
    <property type="entry name" value="TPR_16"/>
    <property type="match status" value="1"/>
</dbReference>
<dbReference type="PANTHER" id="PTHR24348">
    <property type="entry name" value="SERINE/THREONINE-PROTEIN KINASE UNC-51-RELATED"/>
    <property type="match status" value="1"/>
</dbReference>
<dbReference type="PROSITE" id="PS50011">
    <property type="entry name" value="PROTEIN_KINASE_DOM"/>
    <property type="match status" value="1"/>
</dbReference>
<sequence>MTSPPEDPPTIREGLNPDIRKEKVISRDIAEYAEPEPISGEFRGYRLIRQFPAAGGEADIWLIHKDSGYGVLKHYRLGIEPKPDVLETVAAISHKNPRHLVRIHSYGFDEATNRWYEIQEYAGNGSLKDLIRNQTIGMSQFRSIIGEITEGLESLHQSGILHLDLKPSNILIRSLRPLNLILIDFGISTLLQNEFSRQVTSTKGTPMYWAPEQLGNIVGKEADYWALGVIALEIFTHKHPFDGMNHNVILATLSTRGIQIPSDIHPKTANLLKGLLTRNPRRRWGYREVSAWLAGRQNIPVFYEVEFSSGNRKNQYEFRGEYYGSLQDISYALISDPEAWDDAKRHIGRGYLNRWLEKTEQYGKAVEIEKLGEQYPDEDERLIFLAARYNPSVQFAFLGKPLDVSSITSYLDRYMRHQNDEREKRIISMLFSGELNRIYLTFSEITGVHDGTSQISQMFAWLLSNPRGTDEKKQLYDYLSILKEREELGSPEEWDTKAVLRLAEIRNLFSKNGYDVDSVRIRDELKNACKHALQSDSCEPDLLVALASAAEEAELFEFVSPCLKKAATTDIRVISLLFSKKKGMFRFKLYKRMRMEYEKNLYSISSDPWRETPEFWQSQFFSLRGDNALPLAISVAERLVETDMFRIQGLVMRGCALAQIGRVKEAEFFFSHPDLLSSHDPDVWQILGKCHIWTGRTEDAKQAFLKGLTFKKDHKGLLNDMMKLSGSQKTQTQVLETYDEALGRDPDNPELLRKMADTLFSIGNIGEAMTAYEQYIRICPKDNAARISLARCQIKLKKTSEAEEVIKPILESGIADPQVYRLKAYLLLVTGKVRDAIKYLDLALESEPEDEWTIKIKADAHLAIKEFGPALRSINKILGTDPQNFLFLEKQGKILLSLGFFTPALESLKSAVNGGRNSIELCIQYGDALRRAGDDRYGSLKDVHEVTGHLLKWRVSSLYLDLWDIERVVPGQIERFMEAAEWYERAYNLGGEESVIRNRKGIIAALLGNYEEAITAFRTAADTQKMQPAYRTNLAVAYVLKGEIEKGIGIFLQGMSKFSKVAQFLDQCAGMYFHYIGDDETALDLCSQAVKANTTRDPNILYHQYLALSRMNQTERAGNVSTMIRRIDPWFRLSGSDSG</sequence>
<dbReference type="SMART" id="SM00028">
    <property type="entry name" value="TPR"/>
    <property type="match status" value="6"/>
</dbReference>
<feature type="domain" description="Protein kinase" evidence="2">
    <location>
        <begin position="46"/>
        <end position="293"/>
    </location>
</feature>
<proteinExistence type="predicted"/>
<evidence type="ECO:0000259" key="2">
    <source>
        <dbReference type="PROSITE" id="PS50011"/>
    </source>
</evidence>
<keyword evidence="1" id="KW-0802">TPR repeat</keyword>
<dbReference type="Proteomes" id="UP000245657">
    <property type="component" value="Unassembled WGS sequence"/>
</dbReference>
<evidence type="ECO:0000313" key="3">
    <source>
        <dbReference type="EMBL" id="PWR74715.1"/>
    </source>
</evidence>
<organism evidence="3 4">
    <name type="scientific">Methanospirillum lacunae</name>
    <dbReference type="NCBI Taxonomy" id="668570"/>
    <lineage>
        <taxon>Archaea</taxon>
        <taxon>Methanobacteriati</taxon>
        <taxon>Methanobacteriota</taxon>
        <taxon>Stenosarchaea group</taxon>
        <taxon>Methanomicrobia</taxon>
        <taxon>Methanomicrobiales</taxon>
        <taxon>Methanospirillaceae</taxon>
        <taxon>Methanospirillum</taxon>
    </lineage>
</organism>
<dbReference type="InterPro" id="IPR000719">
    <property type="entry name" value="Prot_kinase_dom"/>
</dbReference>
<dbReference type="InterPro" id="IPR045269">
    <property type="entry name" value="Atg1-like"/>
</dbReference>
<dbReference type="RefSeq" id="WP_109966915.1">
    <property type="nucleotide sequence ID" value="NZ_CP176093.1"/>
</dbReference>
<dbReference type="GO" id="GO:0004674">
    <property type="term" value="F:protein serine/threonine kinase activity"/>
    <property type="evidence" value="ECO:0007669"/>
    <property type="project" value="InterPro"/>
</dbReference>
<dbReference type="CDD" id="cd14014">
    <property type="entry name" value="STKc_PknB_like"/>
    <property type="match status" value="1"/>
</dbReference>
<evidence type="ECO:0000313" key="4">
    <source>
        <dbReference type="Proteomes" id="UP000245657"/>
    </source>
</evidence>
<dbReference type="InterPro" id="IPR019734">
    <property type="entry name" value="TPR_rpt"/>
</dbReference>
<name>A0A2V2N839_9EURY</name>